<dbReference type="Proteomes" id="UP000478892">
    <property type="component" value="Unassembled WGS sequence"/>
</dbReference>
<dbReference type="Pfam" id="PF01755">
    <property type="entry name" value="Glyco_transf_25"/>
    <property type="match status" value="1"/>
</dbReference>
<dbReference type="AlphaFoldDB" id="A0A6L6WCN0"/>
<name>A0A6L6WCN0_9RHOB</name>
<reference evidence="2 3" key="1">
    <citation type="submission" date="2019-12" db="EMBL/GenBank/DDBJ databases">
        <authorList>
            <person name="Zhang Y.-J."/>
        </authorList>
    </citation>
    <scope>NUCLEOTIDE SEQUENCE [LARGE SCALE GENOMIC DNA]</scope>
    <source>
        <strain evidence="2 3">CY05</strain>
    </source>
</reference>
<organism evidence="2 3">
    <name type="scientific">Parasedimentitalea huanghaiensis</name>
    <dbReference type="NCBI Taxonomy" id="2682100"/>
    <lineage>
        <taxon>Bacteria</taxon>
        <taxon>Pseudomonadati</taxon>
        <taxon>Pseudomonadota</taxon>
        <taxon>Alphaproteobacteria</taxon>
        <taxon>Rhodobacterales</taxon>
        <taxon>Paracoccaceae</taxon>
        <taxon>Parasedimentitalea</taxon>
    </lineage>
</organism>
<evidence type="ECO:0000313" key="3">
    <source>
        <dbReference type="Proteomes" id="UP000478892"/>
    </source>
</evidence>
<gene>
    <name evidence="2" type="ORF">GO984_02300</name>
</gene>
<accession>A0A6L6WCN0</accession>
<evidence type="ECO:0000313" key="2">
    <source>
        <dbReference type="EMBL" id="MVO14629.1"/>
    </source>
</evidence>
<keyword evidence="3" id="KW-1185">Reference proteome</keyword>
<feature type="domain" description="Glycosyl transferase family 25" evidence="1">
    <location>
        <begin position="13"/>
        <end position="185"/>
    </location>
</feature>
<dbReference type="CDD" id="cd06532">
    <property type="entry name" value="Glyco_transf_25"/>
    <property type="match status" value="1"/>
</dbReference>
<dbReference type="EMBL" id="WQLV01000001">
    <property type="protein sequence ID" value="MVO14629.1"/>
    <property type="molecule type" value="Genomic_DNA"/>
</dbReference>
<protein>
    <recommendedName>
        <fullName evidence="1">Glycosyl transferase family 25 domain-containing protein</fullName>
    </recommendedName>
</protein>
<sequence length="288" mass="32264">MNYQMTHTNPQQIPIYLINLDNSPERLKAFEAETSHFGLQFTRVSAVNSAEIPPDQADNLLSRRSGHLPLGKGEMGCFLSHQKVWDLIISGNDEWAFVAEDDIHISNPDAFFSDMSWLPEDADIVKAETARQLVTLSIQLHSTVDGHEIRQLQSYHGGSAGYFVSRTGAQKLLASTQDKCDALDHVLFHTWIGIVQTLKVYQMDPAICVQDYLLKGLQKKGFASTLNTDRSTSRSEQGMVGKPKGLAKLWREISRPFTRLLRKLSVAIDNARGVAVIKFIPFHGDSKR</sequence>
<dbReference type="InterPro" id="IPR002654">
    <property type="entry name" value="Glyco_trans_25"/>
</dbReference>
<comment type="caution">
    <text evidence="2">The sequence shown here is derived from an EMBL/GenBank/DDBJ whole genome shotgun (WGS) entry which is preliminary data.</text>
</comment>
<proteinExistence type="predicted"/>
<evidence type="ECO:0000259" key="1">
    <source>
        <dbReference type="Pfam" id="PF01755"/>
    </source>
</evidence>